<dbReference type="PROSITE" id="PS50093">
    <property type="entry name" value="PKD"/>
    <property type="match status" value="1"/>
</dbReference>
<evidence type="ECO:0000256" key="6">
    <source>
        <dbReference type="SAM" id="Phobius"/>
    </source>
</evidence>
<comment type="subcellular location">
    <subcellularLocation>
        <location evidence="1">Secreted</location>
    </subcellularLocation>
</comment>
<dbReference type="PANTHER" id="PTHR10199:SF100">
    <property type="entry name" value="THROMBOSPONDIN, ISOFORM A"/>
    <property type="match status" value="1"/>
</dbReference>
<keyword evidence="6" id="KW-0472">Membrane</keyword>
<dbReference type="Pfam" id="PF02412">
    <property type="entry name" value="TSP_3"/>
    <property type="match status" value="1"/>
</dbReference>
<keyword evidence="6" id="KW-1133">Transmembrane helix</keyword>
<dbReference type="InterPro" id="IPR003367">
    <property type="entry name" value="Thrombospondin_3-like_rpt"/>
</dbReference>
<dbReference type="Proteomes" id="UP000230154">
    <property type="component" value="Unassembled WGS sequence"/>
</dbReference>
<evidence type="ECO:0000256" key="2">
    <source>
        <dbReference type="ARBA" id="ARBA00022525"/>
    </source>
</evidence>
<reference evidence="10" key="1">
    <citation type="submission" date="2017-09" db="EMBL/GenBank/DDBJ databases">
        <title>Depth-based differentiation of microbial function through sediment-hosted aquifers and enrichment of novel symbionts in the deep terrestrial subsurface.</title>
        <authorList>
            <person name="Probst A.J."/>
            <person name="Ladd B."/>
            <person name="Jarett J.K."/>
            <person name="Geller-Mcgrath D.E."/>
            <person name="Sieber C.M.K."/>
            <person name="Emerson J.B."/>
            <person name="Anantharaman K."/>
            <person name="Thomas B.C."/>
            <person name="Malmstrom R."/>
            <person name="Stieglmeier M."/>
            <person name="Klingl A."/>
            <person name="Woyke T."/>
            <person name="Ryan C.M."/>
            <person name="Banfield J.F."/>
        </authorList>
    </citation>
    <scope>NUCLEOTIDE SEQUENCE [LARGE SCALE GENOMIC DNA]</scope>
</reference>
<dbReference type="EMBL" id="PFCB01000013">
    <property type="protein sequence ID" value="PIR74636.1"/>
    <property type="molecule type" value="Genomic_DNA"/>
</dbReference>
<dbReference type="Gene3D" id="4.10.1080.10">
    <property type="entry name" value="TSP type-3 repeat"/>
    <property type="match status" value="1"/>
</dbReference>
<dbReference type="AlphaFoldDB" id="A0A2H0TSW1"/>
<dbReference type="Pfam" id="PF07705">
    <property type="entry name" value="CARDB"/>
    <property type="match status" value="1"/>
</dbReference>
<dbReference type="Gene3D" id="2.60.40.10">
    <property type="entry name" value="Immunoglobulins"/>
    <property type="match status" value="2"/>
</dbReference>
<evidence type="ECO:0000256" key="5">
    <source>
        <dbReference type="SAM" id="MobiDB-lite"/>
    </source>
</evidence>
<dbReference type="InterPro" id="IPR013783">
    <property type="entry name" value="Ig-like_fold"/>
</dbReference>
<feature type="chain" id="PRO_5013594404" description="PKD domain-containing protein" evidence="7">
    <location>
        <begin position="21"/>
        <end position="400"/>
    </location>
</feature>
<dbReference type="Pfam" id="PF18884">
    <property type="entry name" value="TSP3_bac"/>
    <property type="match status" value="1"/>
</dbReference>
<keyword evidence="6" id="KW-0812">Transmembrane</keyword>
<comment type="caution">
    <text evidence="9">The sequence shown here is derived from an EMBL/GenBank/DDBJ whole genome shotgun (WGS) entry which is preliminary data.</text>
</comment>
<evidence type="ECO:0000256" key="3">
    <source>
        <dbReference type="ARBA" id="ARBA00022729"/>
    </source>
</evidence>
<evidence type="ECO:0000256" key="4">
    <source>
        <dbReference type="ARBA" id="ARBA00022837"/>
    </source>
</evidence>
<evidence type="ECO:0000256" key="7">
    <source>
        <dbReference type="SAM" id="SignalP"/>
    </source>
</evidence>
<evidence type="ECO:0000256" key="1">
    <source>
        <dbReference type="ARBA" id="ARBA00004613"/>
    </source>
</evidence>
<dbReference type="InterPro" id="IPR000601">
    <property type="entry name" value="PKD_dom"/>
</dbReference>
<protein>
    <recommendedName>
        <fullName evidence="8">PKD domain-containing protein</fullName>
    </recommendedName>
</protein>
<dbReference type="Pfam" id="PF18911">
    <property type="entry name" value="PKD_4"/>
    <property type="match status" value="1"/>
</dbReference>
<feature type="transmembrane region" description="Helical" evidence="6">
    <location>
        <begin position="367"/>
        <end position="392"/>
    </location>
</feature>
<dbReference type="PANTHER" id="PTHR10199">
    <property type="entry name" value="THROMBOSPONDIN"/>
    <property type="match status" value="1"/>
</dbReference>
<dbReference type="InterPro" id="IPR028974">
    <property type="entry name" value="TSP_type-3_rpt"/>
</dbReference>
<feature type="domain" description="PKD" evidence="8">
    <location>
        <begin position="299"/>
        <end position="358"/>
    </location>
</feature>
<dbReference type="CDD" id="cd00146">
    <property type="entry name" value="PKD"/>
    <property type="match status" value="1"/>
</dbReference>
<dbReference type="InterPro" id="IPR035986">
    <property type="entry name" value="PKD_dom_sf"/>
</dbReference>
<dbReference type="InterPro" id="IPR011635">
    <property type="entry name" value="CARDB"/>
</dbReference>
<sequence>MMWRLILFFGILLFIPSVAAAAVDVSISTADITFSNEKPYDGEIVRIYATVENKGQSDARGAVRFFINDTALGSDQPFSVLVGKTSTVFIDWNPSEGYYNVSAEILNLDPSDGTPDNNKASVLNFLVNKDTDNDGIPDTEDLDDDNDGITDGVETVNGTDPLKFDTDGDGVGDMSDAFPLDPSEQRDADNDGIGDNADTDADNDGIADGQDPAPFDPAVPGAAPEQKPEPVQTPVEKPSAPAKLNEQIPLSFEPTSPPPAPEQTFTPEEVQYTFPDESTADHALDIVIAKSRISWNTWTFDILGADESFIYLWDFGDGALSQDKSPTHSFRGSGDYSATLTVSDATGGLGEAREDISIGFWHLGNPWLTTIIAVLGLLGIGIVIYLIINLIVGKKRKNKK</sequence>
<dbReference type="SUPFAM" id="SSF103647">
    <property type="entry name" value="TSP type-3 repeat"/>
    <property type="match status" value="2"/>
</dbReference>
<gene>
    <name evidence="9" type="ORF">COU35_01420</name>
</gene>
<feature type="region of interest" description="Disordered" evidence="5">
    <location>
        <begin position="130"/>
        <end position="240"/>
    </location>
</feature>
<dbReference type="InterPro" id="IPR059100">
    <property type="entry name" value="TSP3_bac"/>
</dbReference>
<evidence type="ECO:0000313" key="9">
    <source>
        <dbReference type="EMBL" id="PIR74636.1"/>
    </source>
</evidence>
<feature type="signal peptide" evidence="7">
    <location>
        <begin position="1"/>
        <end position="20"/>
    </location>
</feature>
<organism evidence="9 10">
    <name type="scientific">Candidatus Magasanikbacteria bacterium CG10_big_fil_rev_8_21_14_0_10_47_10</name>
    <dbReference type="NCBI Taxonomy" id="1974652"/>
    <lineage>
        <taxon>Bacteria</taxon>
        <taxon>Candidatus Magasanikiibacteriota</taxon>
    </lineage>
</organism>
<dbReference type="SUPFAM" id="SSF49299">
    <property type="entry name" value="PKD domain"/>
    <property type="match status" value="1"/>
</dbReference>
<keyword evidence="4" id="KW-0106">Calcium</keyword>
<evidence type="ECO:0000259" key="8">
    <source>
        <dbReference type="PROSITE" id="PS50093"/>
    </source>
</evidence>
<proteinExistence type="predicted"/>
<evidence type="ECO:0000313" key="10">
    <source>
        <dbReference type="Proteomes" id="UP000230154"/>
    </source>
</evidence>
<name>A0A2H0TSW1_9BACT</name>
<keyword evidence="3 7" id="KW-0732">Signal</keyword>
<accession>A0A2H0TSW1</accession>
<feature type="compositionally biased region" description="Acidic residues" evidence="5">
    <location>
        <begin position="133"/>
        <end position="148"/>
    </location>
</feature>
<dbReference type="GO" id="GO:0007155">
    <property type="term" value="P:cell adhesion"/>
    <property type="evidence" value="ECO:0007669"/>
    <property type="project" value="InterPro"/>
</dbReference>
<dbReference type="GO" id="GO:0005509">
    <property type="term" value="F:calcium ion binding"/>
    <property type="evidence" value="ECO:0007669"/>
    <property type="project" value="InterPro"/>
</dbReference>
<keyword evidence="2" id="KW-0964">Secreted</keyword>